<dbReference type="STRING" id="310781.SAMN05216259_10327"/>
<organism evidence="2 3">
    <name type="scientific">Actinacidiphila guanduensis</name>
    <dbReference type="NCBI Taxonomy" id="310781"/>
    <lineage>
        <taxon>Bacteria</taxon>
        <taxon>Bacillati</taxon>
        <taxon>Actinomycetota</taxon>
        <taxon>Actinomycetes</taxon>
        <taxon>Kitasatosporales</taxon>
        <taxon>Streptomycetaceae</taxon>
        <taxon>Actinacidiphila</taxon>
    </lineage>
</organism>
<reference evidence="2 3" key="1">
    <citation type="submission" date="2016-10" db="EMBL/GenBank/DDBJ databases">
        <authorList>
            <person name="de Groot N.N."/>
        </authorList>
    </citation>
    <scope>NUCLEOTIDE SEQUENCE [LARGE SCALE GENOMIC DNA]</scope>
    <source>
        <strain evidence="2 3">CGMCC 4.2022</strain>
    </source>
</reference>
<dbReference type="EMBL" id="FNIE01000003">
    <property type="protein sequence ID" value="SDN16817.1"/>
    <property type="molecule type" value="Genomic_DNA"/>
</dbReference>
<proteinExistence type="predicted"/>
<dbReference type="AlphaFoldDB" id="A0A1G9Z6N6"/>
<dbReference type="SUPFAM" id="SSF56219">
    <property type="entry name" value="DNase I-like"/>
    <property type="match status" value="1"/>
</dbReference>
<dbReference type="InterPro" id="IPR036691">
    <property type="entry name" value="Endo/exonu/phosph_ase_sf"/>
</dbReference>
<keyword evidence="3" id="KW-1185">Reference proteome</keyword>
<dbReference type="OrthoDB" id="4256083at2"/>
<gene>
    <name evidence="2" type="ORF">SAMN05216259_10327</name>
</gene>
<evidence type="ECO:0000313" key="2">
    <source>
        <dbReference type="EMBL" id="SDN16817.1"/>
    </source>
</evidence>
<sequence>MNPSTTAAPQEDPAQAAEPGTPDDGDDLVGVATFNFELNGRGKPALRQAAYELLAGRGIHLLFRQEMPGADQAQHAVMYEMEEALGPTMRGWLGERSCTAVFADTRVFRPLGHWDNPWDGFKLPPTAVTLQLRDAGEDSTPIIATSAHLNYASALLREIEAGWWSTFNDKRLTLPSGRCCHAVMIGGVDRNSYPHRIHNGPPLPELGKIPDHPHRAHRSRLHPDGTRVMDQVPDDLLHTAGLLDITAHLSTRDGHRREPTMLAYPTHGPDAAVDALYASRHLLAHPDLVASVEVIDAQEISDHQIVIAHLRRSALAAALAGLDITAA</sequence>
<evidence type="ECO:0000313" key="3">
    <source>
        <dbReference type="Proteomes" id="UP000199341"/>
    </source>
</evidence>
<evidence type="ECO:0000256" key="1">
    <source>
        <dbReference type="SAM" id="MobiDB-lite"/>
    </source>
</evidence>
<protein>
    <submittedName>
        <fullName evidence="2">Uncharacterized protein</fullName>
    </submittedName>
</protein>
<feature type="region of interest" description="Disordered" evidence="1">
    <location>
        <begin position="1"/>
        <end position="27"/>
    </location>
</feature>
<accession>A0A1G9Z6N6</accession>
<feature type="compositionally biased region" description="Low complexity" evidence="1">
    <location>
        <begin position="7"/>
        <end position="19"/>
    </location>
</feature>
<dbReference type="Gene3D" id="3.60.10.10">
    <property type="entry name" value="Endonuclease/exonuclease/phosphatase"/>
    <property type="match status" value="1"/>
</dbReference>
<dbReference type="RefSeq" id="WP_093783325.1">
    <property type="nucleotide sequence ID" value="NZ_FNIE01000003.1"/>
</dbReference>
<name>A0A1G9Z6N6_9ACTN</name>
<dbReference type="Proteomes" id="UP000199341">
    <property type="component" value="Unassembled WGS sequence"/>
</dbReference>